<dbReference type="AlphaFoldDB" id="A0A6C0ILF7"/>
<proteinExistence type="predicted"/>
<evidence type="ECO:0000256" key="1">
    <source>
        <dbReference type="SAM" id="Coils"/>
    </source>
</evidence>
<feature type="coiled-coil region" evidence="1">
    <location>
        <begin position="35"/>
        <end position="93"/>
    </location>
</feature>
<reference evidence="2" key="1">
    <citation type="journal article" date="2020" name="Nature">
        <title>Giant virus diversity and host interactions through global metagenomics.</title>
        <authorList>
            <person name="Schulz F."/>
            <person name="Roux S."/>
            <person name="Paez-Espino D."/>
            <person name="Jungbluth S."/>
            <person name="Walsh D.A."/>
            <person name="Denef V.J."/>
            <person name="McMahon K.D."/>
            <person name="Konstantinidis K.T."/>
            <person name="Eloe-Fadrosh E.A."/>
            <person name="Kyrpides N.C."/>
            <person name="Woyke T."/>
        </authorList>
    </citation>
    <scope>NUCLEOTIDE SEQUENCE</scope>
    <source>
        <strain evidence="2">GVMAG-M-3300024258-14</strain>
    </source>
</reference>
<protein>
    <recommendedName>
        <fullName evidence="3">Viral late gene transcription factor 3 zinc ribbon domain-containing protein</fullName>
    </recommendedName>
</protein>
<accession>A0A6C0ILF7</accession>
<dbReference type="EMBL" id="MN740213">
    <property type="protein sequence ID" value="QHT94024.1"/>
    <property type="molecule type" value="Genomic_DNA"/>
</dbReference>
<sequence>MNPQKSKKYLKTQMEQNIKNITLDKNHEKKIVEFSKNESNIIPKLENEKNKLKNDLNKKKINFDDKMNMIDRINEIKKEIKLLKSKRKQYYLDNSKHIFTYFEDKKNISNDSNNETTTNIAINSFFNIKSKNDDEETVNINNEDSVTSTLKDKYIEKYFNNINQTIFDINSYVYATDICQYCNKGELIHIEDEGKLTCNLCFHSVPYLFENEKPSYKEPPKEVCFYAYKRINHFKEILAQFQGKETTQISNDIIEKIKLQIKKERLDFSQLSNEKTKDILKKLGYNKYYEHIIFIKSKLGIKPPIMSPELEETLCNLFDELQTPYSKFCPDDRVNFLHYYYTIYKLCELLNQYQYLPLLSMLKDREKIIEQDEIWKKICKYLNWKFIPTI</sequence>
<name>A0A6C0ILF7_9ZZZZ</name>
<evidence type="ECO:0000313" key="2">
    <source>
        <dbReference type="EMBL" id="QHT94024.1"/>
    </source>
</evidence>
<dbReference type="Pfam" id="PF04947">
    <property type="entry name" value="Pox_VLTF3"/>
    <property type="match status" value="1"/>
</dbReference>
<dbReference type="InterPro" id="IPR007031">
    <property type="entry name" value="Poxvirus_VLTF3"/>
</dbReference>
<organism evidence="2">
    <name type="scientific">viral metagenome</name>
    <dbReference type="NCBI Taxonomy" id="1070528"/>
    <lineage>
        <taxon>unclassified sequences</taxon>
        <taxon>metagenomes</taxon>
        <taxon>organismal metagenomes</taxon>
    </lineage>
</organism>
<dbReference type="GO" id="GO:0046782">
    <property type="term" value="P:regulation of viral transcription"/>
    <property type="evidence" value="ECO:0007669"/>
    <property type="project" value="InterPro"/>
</dbReference>
<keyword evidence="1" id="KW-0175">Coiled coil</keyword>
<evidence type="ECO:0008006" key="3">
    <source>
        <dbReference type="Google" id="ProtNLM"/>
    </source>
</evidence>